<keyword evidence="3" id="KW-1185">Reference proteome</keyword>
<accession>A0AAV3NU28</accession>
<dbReference type="Proteomes" id="UP001454036">
    <property type="component" value="Unassembled WGS sequence"/>
</dbReference>
<sequence>MCKWVPAARNIDVYVIHPAWTKVRRQLLYENYRGSKEALFLWQLSGISCVHGVCDFMAQYKDTRLFVNKTFFKTTQERIYSHFQEPIRGLTFWSILPNLSIVLPPIIRVLPGRPKKYRTIYINEKRDKAEKAAAEREKAATKQGSLYFKNSRKGAVMHCKLCGGANHNKKTCPLNDQPTEGASEDGGKNKNKCGTKQKVAGTSISQPKQENPGENTCTPQAQTQPPSTSRKSNKSKR</sequence>
<gene>
    <name evidence="2" type="ORF">LIER_02427</name>
</gene>
<comment type="caution">
    <text evidence="2">The sequence shown here is derived from an EMBL/GenBank/DDBJ whole genome shotgun (WGS) entry which is preliminary data.</text>
</comment>
<evidence type="ECO:0000256" key="1">
    <source>
        <dbReference type="SAM" id="MobiDB-lite"/>
    </source>
</evidence>
<organism evidence="2 3">
    <name type="scientific">Lithospermum erythrorhizon</name>
    <name type="common">Purple gromwell</name>
    <name type="synonym">Lithospermum officinale var. erythrorhizon</name>
    <dbReference type="NCBI Taxonomy" id="34254"/>
    <lineage>
        <taxon>Eukaryota</taxon>
        <taxon>Viridiplantae</taxon>
        <taxon>Streptophyta</taxon>
        <taxon>Embryophyta</taxon>
        <taxon>Tracheophyta</taxon>
        <taxon>Spermatophyta</taxon>
        <taxon>Magnoliopsida</taxon>
        <taxon>eudicotyledons</taxon>
        <taxon>Gunneridae</taxon>
        <taxon>Pentapetalae</taxon>
        <taxon>asterids</taxon>
        <taxon>lamiids</taxon>
        <taxon>Boraginales</taxon>
        <taxon>Boraginaceae</taxon>
        <taxon>Boraginoideae</taxon>
        <taxon>Lithospermeae</taxon>
        <taxon>Lithospermum</taxon>
    </lineage>
</organism>
<feature type="compositionally biased region" description="Polar residues" evidence="1">
    <location>
        <begin position="200"/>
        <end position="230"/>
    </location>
</feature>
<dbReference type="AlphaFoldDB" id="A0AAV3NU28"/>
<feature type="region of interest" description="Disordered" evidence="1">
    <location>
        <begin position="168"/>
        <end position="237"/>
    </location>
</feature>
<evidence type="ECO:0000313" key="3">
    <source>
        <dbReference type="Proteomes" id="UP001454036"/>
    </source>
</evidence>
<evidence type="ECO:0000313" key="2">
    <source>
        <dbReference type="EMBL" id="GAA0141237.1"/>
    </source>
</evidence>
<dbReference type="EMBL" id="BAABME010000260">
    <property type="protein sequence ID" value="GAA0141237.1"/>
    <property type="molecule type" value="Genomic_DNA"/>
</dbReference>
<proteinExistence type="predicted"/>
<name>A0AAV3NU28_LITER</name>
<protein>
    <submittedName>
        <fullName evidence="2">Uncharacterized protein</fullName>
    </submittedName>
</protein>
<reference evidence="2 3" key="1">
    <citation type="submission" date="2024-01" db="EMBL/GenBank/DDBJ databases">
        <title>The complete chloroplast genome sequence of Lithospermum erythrorhizon: insights into the phylogenetic relationship among Boraginaceae species and the maternal lineages of purple gromwells.</title>
        <authorList>
            <person name="Okada T."/>
            <person name="Watanabe K."/>
        </authorList>
    </citation>
    <scope>NUCLEOTIDE SEQUENCE [LARGE SCALE GENOMIC DNA]</scope>
</reference>